<dbReference type="Proteomes" id="UP000629963">
    <property type="component" value="Unassembled WGS sequence"/>
</dbReference>
<protein>
    <submittedName>
        <fullName evidence="1">Uncharacterized protein</fullName>
    </submittedName>
</protein>
<reference evidence="1 2" key="1">
    <citation type="submission" date="2020-08" db="EMBL/GenBank/DDBJ databases">
        <title>Description of novel Flavobacterium F-380 isolate.</title>
        <authorList>
            <person name="Saticioglu I.B."/>
            <person name="Duman M."/>
            <person name="Altun S."/>
        </authorList>
    </citation>
    <scope>NUCLEOTIDE SEQUENCE [LARGE SCALE GENOMIC DNA]</scope>
    <source>
        <strain evidence="1 2">F-380</strain>
    </source>
</reference>
<evidence type="ECO:0000313" key="1">
    <source>
        <dbReference type="EMBL" id="MBC5840431.1"/>
    </source>
</evidence>
<name>A0ABR7J4G6_9FLAO</name>
<gene>
    <name evidence="1" type="ORF">H8R23_03355</name>
</gene>
<proteinExistence type="predicted"/>
<comment type="caution">
    <text evidence="1">The sequence shown here is derived from an EMBL/GenBank/DDBJ whole genome shotgun (WGS) entry which is preliminary data.</text>
</comment>
<evidence type="ECO:0000313" key="2">
    <source>
        <dbReference type="Proteomes" id="UP000629963"/>
    </source>
</evidence>
<accession>A0ABR7J4G6</accession>
<sequence>MIDFVRVRFNYKNEVEDYITTEGNFDEVTMGYELHSDTTKYPMRTKFVNMDLVVTEHTGYMKNSLHKFHNYKTEGKDHNHNDFSFESLQKVINELTQKLPFLEDSRITQLEFGFNIETEIPAEEIIKNSLFLYRGKSYNHNKQFRGAGEYLQFDSTNYCIKIYDKAKHYKVKGKNILRVEIKYVEKSELTRLKIRKLTDLLDKSKLQVLFNDFIKKIDEMIIIDSYDDKDILTKDREKITRYSNPKYWTSLSNRRMTKSNHKTDFKRLLTKYSLNTVEQFIKYSVNKKFQYLINN</sequence>
<keyword evidence="2" id="KW-1185">Reference proteome</keyword>
<dbReference type="RefSeq" id="WP_187009006.1">
    <property type="nucleotide sequence ID" value="NZ_JACRUI010000001.1"/>
</dbReference>
<organism evidence="1 2">
    <name type="scientific">Flavobacterium kayseriense</name>
    <dbReference type="NCBI Taxonomy" id="2764714"/>
    <lineage>
        <taxon>Bacteria</taxon>
        <taxon>Pseudomonadati</taxon>
        <taxon>Bacteroidota</taxon>
        <taxon>Flavobacteriia</taxon>
        <taxon>Flavobacteriales</taxon>
        <taxon>Flavobacteriaceae</taxon>
        <taxon>Flavobacterium</taxon>
    </lineage>
</organism>
<dbReference type="EMBL" id="JACRUJ010000001">
    <property type="protein sequence ID" value="MBC5840431.1"/>
    <property type="molecule type" value="Genomic_DNA"/>
</dbReference>